<evidence type="ECO:0000313" key="4">
    <source>
        <dbReference type="Proteomes" id="UP000062833"/>
    </source>
</evidence>
<sequence length="249" mass="25848">MKNTFSLKRKQALATVGASAALLVALTSCGTLEAPKPIGTESAASQTSKAADDRASDESTASTAPATNKAAAAPGTLTAPGTALKLGEMALTQTNSGEKGTEKYREATFNMAVTKIVAGTEADLASFKDAAKFAGQTPYYVFTEFTLTSLSAPSAGISEPRIDGHLKDGTEAQKLIVFGTMDQCKSSDFKTEGKDDAFTLVVGSSMTSCTVFLAPAGDAVTSSSMDGSGFNTENYKDNKFRDNPITWGK</sequence>
<protein>
    <recommendedName>
        <fullName evidence="5">Lipoprotein</fullName>
    </recommendedName>
</protein>
<feature type="compositionally biased region" description="Low complexity" evidence="1">
    <location>
        <begin position="59"/>
        <end position="77"/>
    </location>
</feature>
<dbReference type="EMBL" id="CP012677">
    <property type="protein sequence ID" value="ALE91665.1"/>
    <property type="molecule type" value="Genomic_DNA"/>
</dbReference>
<dbReference type="PATRIC" id="fig|656366.3.peg.833"/>
<feature type="signal peptide" evidence="2">
    <location>
        <begin position="1"/>
        <end position="33"/>
    </location>
</feature>
<accession>A0A0M3UFN9</accession>
<proteinExistence type="predicted"/>
<dbReference type="AlphaFoldDB" id="A0A0M3UFN9"/>
<evidence type="ECO:0000256" key="2">
    <source>
        <dbReference type="SAM" id="SignalP"/>
    </source>
</evidence>
<dbReference type="PROSITE" id="PS51257">
    <property type="entry name" value="PROKAR_LIPOPROTEIN"/>
    <property type="match status" value="1"/>
</dbReference>
<dbReference type="Proteomes" id="UP000062833">
    <property type="component" value="Chromosome"/>
</dbReference>
<evidence type="ECO:0008006" key="5">
    <source>
        <dbReference type="Google" id="ProtNLM"/>
    </source>
</evidence>
<keyword evidence="4" id="KW-1185">Reference proteome</keyword>
<organism evidence="3 4">
    <name type="scientific">Arthrobacter alpinus</name>
    <dbReference type="NCBI Taxonomy" id="656366"/>
    <lineage>
        <taxon>Bacteria</taxon>
        <taxon>Bacillati</taxon>
        <taxon>Actinomycetota</taxon>
        <taxon>Actinomycetes</taxon>
        <taxon>Micrococcales</taxon>
        <taxon>Micrococcaceae</taxon>
        <taxon>Arthrobacter</taxon>
    </lineage>
</organism>
<evidence type="ECO:0000256" key="1">
    <source>
        <dbReference type="SAM" id="MobiDB-lite"/>
    </source>
</evidence>
<name>A0A0M3UFN9_9MICC</name>
<evidence type="ECO:0000313" key="3">
    <source>
        <dbReference type="EMBL" id="ALE91665.1"/>
    </source>
</evidence>
<feature type="region of interest" description="Disordered" evidence="1">
    <location>
        <begin position="35"/>
        <end position="77"/>
    </location>
</feature>
<reference evidence="4" key="1">
    <citation type="submission" date="2015-09" db="EMBL/GenBank/DDBJ databases">
        <title>Complete genome of Arthrobacter alpinus strain R3.8.</title>
        <authorList>
            <person name="See-Too W.S."/>
            <person name="Chan K.G."/>
        </authorList>
    </citation>
    <scope>NUCLEOTIDE SEQUENCE [LARGE SCALE GENOMIC DNA]</scope>
    <source>
        <strain evidence="4">R3.8</strain>
    </source>
</reference>
<dbReference type="OrthoDB" id="4229445at2"/>
<feature type="chain" id="PRO_5038507438" description="Lipoprotein" evidence="2">
    <location>
        <begin position="34"/>
        <end position="249"/>
    </location>
</feature>
<dbReference type="RefSeq" id="WP_062005830.1">
    <property type="nucleotide sequence ID" value="NZ_CP012677.1"/>
</dbReference>
<keyword evidence="2" id="KW-0732">Signal</keyword>
<gene>
    <name evidence="3" type="ORF">AOC05_03815</name>
</gene>
<dbReference type="KEGG" id="aaq:AOC05_03815"/>